<dbReference type="GeneID" id="70130188"/>
<proteinExistence type="predicted"/>
<organism evidence="2 3">
    <name type="scientific">Truncatella angustata</name>
    <dbReference type="NCBI Taxonomy" id="152316"/>
    <lineage>
        <taxon>Eukaryota</taxon>
        <taxon>Fungi</taxon>
        <taxon>Dikarya</taxon>
        <taxon>Ascomycota</taxon>
        <taxon>Pezizomycotina</taxon>
        <taxon>Sordariomycetes</taxon>
        <taxon>Xylariomycetidae</taxon>
        <taxon>Amphisphaeriales</taxon>
        <taxon>Sporocadaceae</taxon>
        <taxon>Truncatella</taxon>
    </lineage>
</organism>
<dbReference type="PANTHER" id="PTHR47031:SF3">
    <property type="entry name" value="SAP DOMAIN-CONTAINING PROTEIN"/>
    <property type="match status" value="1"/>
</dbReference>
<feature type="compositionally biased region" description="Basic and acidic residues" evidence="1">
    <location>
        <begin position="106"/>
        <end position="122"/>
    </location>
</feature>
<feature type="compositionally biased region" description="Basic and acidic residues" evidence="1">
    <location>
        <begin position="79"/>
        <end position="98"/>
    </location>
</feature>
<reference evidence="2" key="1">
    <citation type="journal article" date="2021" name="Nat. Commun.">
        <title>Genetic determinants of endophytism in the Arabidopsis root mycobiome.</title>
        <authorList>
            <person name="Mesny F."/>
            <person name="Miyauchi S."/>
            <person name="Thiergart T."/>
            <person name="Pickel B."/>
            <person name="Atanasova L."/>
            <person name="Karlsson M."/>
            <person name="Huettel B."/>
            <person name="Barry K.W."/>
            <person name="Haridas S."/>
            <person name="Chen C."/>
            <person name="Bauer D."/>
            <person name="Andreopoulos W."/>
            <person name="Pangilinan J."/>
            <person name="LaButti K."/>
            <person name="Riley R."/>
            <person name="Lipzen A."/>
            <person name="Clum A."/>
            <person name="Drula E."/>
            <person name="Henrissat B."/>
            <person name="Kohler A."/>
            <person name="Grigoriev I.V."/>
            <person name="Martin F.M."/>
            <person name="Hacquard S."/>
        </authorList>
    </citation>
    <scope>NUCLEOTIDE SEQUENCE</scope>
    <source>
        <strain evidence="2">MPI-SDFR-AT-0073</strain>
    </source>
</reference>
<protein>
    <submittedName>
        <fullName evidence="2">Uncharacterized protein</fullName>
    </submittedName>
</protein>
<evidence type="ECO:0000313" key="2">
    <source>
        <dbReference type="EMBL" id="KAH6659558.1"/>
    </source>
</evidence>
<feature type="region of interest" description="Disordered" evidence="1">
    <location>
        <begin position="465"/>
        <end position="550"/>
    </location>
</feature>
<feature type="compositionally biased region" description="Basic and acidic residues" evidence="1">
    <location>
        <begin position="527"/>
        <end position="550"/>
    </location>
</feature>
<feature type="compositionally biased region" description="Basic and acidic residues" evidence="1">
    <location>
        <begin position="474"/>
        <end position="491"/>
    </location>
</feature>
<dbReference type="PANTHER" id="PTHR47031">
    <property type="entry name" value="SAP DNA-BINDING DOMAIN-CONTAINING PROTEIN"/>
    <property type="match status" value="1"/>
</dbReference>
<sequence length="550" mass="60541">MIDVPIPGESLPEDPAAPAVDLAPEPVQPTATADFAAPDTPTLPQSSTTMSSSATPVQPTEIVQDSQKRKRRSASPVPRAEDVAAKRARTSDEERVVADIEMPETNNEKEAAQVVDSAHKDPAVVAIGSAQPERPTSQQADSNGLGNPNTEITHGSPPNDSYQTGPALVDNIEPQPHLNNENDPDHDHDAPIGESVVDAQPEEEFQRDLEPPIHPVTPALYIKNFMRPLRPQAVQDHLLDLATPAGVQIDEQTISAFHLDSVRTHSFVLFSSITAAKRVRSALHNRVWPDETNRKPLWIDYIPADRYRDFVDMELAAGSARGSGSRYEVVYEHDHEGHVTTKLEESGGAAPAAVLAPQLEHTQSIPTGPSRSSTGIEGAPTGPRGLQGGGRSHVQGARTDRSGDYKSTIARPSVPFQAVPEELVQRRLDAIRQAKSRDYDQAADKNKEYRRYFYENGDHLVDRGPEIFLGIRPPHRERERRQDQERGDRRRGGGGGRRNGRRGMPMHHGVPKGGDRYRGTASSSADYDDRPRYDDRGGDRYRGGDSYRRR</sequence>
<evidence type="ECO:0000313" key="3">
    <source>
        <dbReference type="Proteomes" id="UP000758603"/>
    </source>
</evidence>
<feature type="region of interest" description="Disordered" evidence="1">
    <location>
        <begin position="362"/>
        <end position="412"/>
    </location>
</feature>
<comment type="caution">
    <text evidence="2">The sequence shown here is derived from an EMBL/GenBank/DDBJ whole genome shotgun (WGS) entry which is preliminary data.</text>
</comment>
<feature type="region of interest" description="Disordered" evidence="1">
    <location>
        <begin position="1"/>
        <end position="193"/>
    </location>
</feature>
<feature type="compositionally biased region" description="Low complexity" evidence="1">
    <location>
        <begin position="29"/>
        <end position="44"/>
    </location>
</feature>
<dbReference type="Proteomes" id="UP000758603">
    <property type="component" value="Unassembled WGS sequence"/>
</dbReference>
<feature type="compositionally biased region" description="Polar residues" evidence="1">
    <location>
        <begin position="45"/>
        <end position="65"/>
    </location>
</feature>
<dbReference type="AlphaFoldDB" id="A0A9P8UWN1"/>
<keyword evidence="3" id="KW-1185">Reference proteome</keyword>
<gene>
    <name evidence="2" type="ORF">BKA67DRAFT_544844</name>
</gene>
<dbReference type="InterPro" id="IPR034257">
    <property type="entry name" value="Acinus_RRM"/>
</dbReference>
<dbReference type="CDD" id="cd12432">
    <property type="entry name" value="RRM_ACINU"/>
    <property type="match status" value="1"/>
</dbReference>
<dbReference type="OrthoDB" id="5348404at2759"/>
<dbReference type="RefSeq" id="XP_045963689.1">
    <property type="nucleotide sequence ID" value="XM_046101296.1"/>
</dbReference>
<accession>A0A9P8UWN1</accession>
<feature type="compositionally biased region" description="Polar residues" evidence="1">
    <location>
        <begin position="362"/>
        <end position="375"/>
    </location>
</feature>
<evidence type="ECO:0000256" key="1">
    <source>
        <dbReference type="SAM" id="MobiDB-lite"/>
    </source>
</evidence>
<name>A0A9P8UWN1_9PEZI</name>
<feature type="compositionally biased region" description="Polar residues" evidence="1">
    <location>
        <begin position="134"/>
        <end position="164"/>
    </location>
</feature>
<dbReference type="EMBL" id="JAGPXC010000001">
    <property type="protein sequence ID" value="KAH6659558.1"/>
    <property type="molecule type" value="Genomic_DNA"/>
</dbReference>